<dbReference type="Gene3D" id="1.10.630.10">
    <property type="entry name" value="Cytochrome P450"/>
    <property type="match status" value="1"/>
</dbReference>
<dbReference type="SUPFAM" id="SSF48264">
    <property type="entry name" value="Cytochrome P450"/>
    <property type="match status" value="1"/>
</dbReference>
<dbReference type="AlphaFoldDB" id="K1WMS7"/>
<dbReference type="GO" id="GO:0016705">
    <property type="term" value="F:oxidoreductase activity, acting on paired donors, with incorporation or reduction of molecular oxygen"/>
    <property type="evidence" value="ECO:0007669"/>
    <property type="project" value="InterPro"/>
</dbReference>
<evidence type="ECO:0000313" key="9">
    <source>
        <dbReference type="Proteomes" id="UP000006757"/>
    </source>
</evidence>
<keyword evidence="9" id="KW-1185">Reference proteome</keyword>
<dbReference type="GO" id="GO:0020037">
    <property type="term" value="F:heme binding"/>
    <property type="evidence" value="ECO:0007669"/>
    <property type="project" value="InterPro"/>
</dbReference>
<protein>
    <submittedName>
        <fullName evidence="8">Cytochrome P450</fullName>
    </submittedName>
</protein>
<dbReference type="PANTHER" id="PTHR24305">
    <property type="entry name" value="CYTOCHROME P450"/>
    <property type="match status" value="1"/>
</dbReference>
<dbReference type="PANTHER" id="PTHR24305:SF166">
    <property type="entry name" value="CYTOCHROME P450 12A4, MITOCHONDRIAL-RELATED"/>
    <property type="match status" value="1"/>
</dbReference>
<evidence type="ECO:0000256" key="5">
    <source>
        <dbReference type="ARBA" id="ARBA00023002"/>
    </source>
</evidence>
<comment type="pathway">
    <text evidence="2">Secondary metabolite biosynthesis.</text>
</comment>
<dbReference type="OrthoDB" id="2593843at2759"/>
<sequence length="554" mass="61008">MIWLLTALAVVAALVYHFWSSNNNTKDFYNLPGPSFKWYSPVLGNLVDLETCRDTLVSPDWVKLGWTGRYRFLFGTERMYTLDPGAIGHILGRPDEWVKPTDFKTIMRRVTGEGLVTVEGAQHKRQRRVLSPAFSTSALASMGPVLWTKAAELVQLFQALIADDTLEDLAARPPKPEDRVPGARKIDVIRHMNSFSADVIGLCGFGHDFDSLSRKGPSDPLAEDFANLVDACAEDALMTEAQNQFPLLDLIPTKPRRIVDRCKKSVDQISAKFVARKRAEIHDLGGGMELSEEEAGKDILSRLMAANARESGKAAMSDDEVRDQIATMLFAGSSTAAVSLSAVLYRLAENPRVQSKLRAELQELADAPDMSVLDAAPYLDHVVRESLRLDSPVTCTVREAAKDTVLPLEVPVKGRDGRMMSEVAVKKGTYVLLSFSGMHTAPELWGEDAMEFKPERFEEEGWPRMPIPGIVKNRAVCAPARVRVCPSAEPAQDRADYDVHPQARGQGRDGIADAPACQECYGVRFSGFPWMEREEEGATLGVALSSGLLECLAT</sequence>
<dbReference type="STRING" id="1220162.K1WMS7"/>
<keyword evidence="7" id="KW-0503">Monooxygenase</keyword>
<dbReference type="InterPro" id="IPR001128">
    <property type="entry name" value="Cyt_P450"/>
</dbReference>
<dbReference type="Proteomes" id="UP000006757">
    <property type="component" value="Unassembled WGS sequence"/>
</dbReference>
<comment type="cofactor">
    <cofactor evidence="1">
        <name>heme</name>
        <dbReference type="ChEBI" id="CHEBI:30413"/>
    </cofactor>
</comment>
<gene>
    <name evidence="8" type="ORF">A1Q2_03262</name>
</gene>
<comment type="similarity">
    <text evidence="3">Belongs to the cytochrome P450 family.</text>
</comment>
<reference evidence="8 9" key="1">
    <citation type="journal article" date="2012" name="Eukaryot. Cell">
        <title>Genome sequence of the Trichosporon asahii environmental strain CBS 8904.</title>
        <authorList>
            <person name="Yang R.Y."/>
            <person name="Li H.T."/>
            <person name="Zhu H."/>
            <person name="Zhou G.P."/>
            <person name="Wang M."/>
            <person name="Wang L."/>
        </authorList>
    </citation>
    <scope>NUCLEOTIDE SEQUENCE [LARGE SCALE GENOMIC DNA]</scope>
    <source>
        <strain evidence="8 9">CBS 8904</strain>
    </source>
</reference>
<organism evidence="8 9">
    <name type="scientific">Trichosporon asahii var. asahii (strain CBS 8904)</name>
    <name type="common">Yeast</name>
    <dbReference type="NCBI Taxonomy" id="1220162"/>
    <lineage>
        <taxon>Eukaryota</taxon>
        <taxon>Fungi</taxon>
        <taxon>Dikarya</taxon>
        <taxon>Basidiomycota</taxon>
        <taxon>Agaricomycotina</taxon>
        <taxon>Tremellomycetes</taxon>
        <taxon>Trichosporonales</taxon>
        <taxon>Trichosporonaceae</taxon>
        <taxon>Trichosporon</taxon>
    </lineage>
</organism>
<dbReference type="Pfam" id="PF00067">
    <property type="entry name" value="p450"/>
    <property type="match status" value="1"/>
</dbReference>
<keyword evidence="6" id="KW-0408">Iron</keyword>
<name>K1WMS7_TRIAC</name>
<keyword evidence="5" id="KW-0560">Oxidoreductase</keyword>
<comment type="caution">
    <text evidence="8">The sequence shown here is derived from an EMBL/GenBank/DDBJ whole genome shotgun (WGS) entry which is preliminary data.</text>
</comment>
<dbReference type="InterPro" id="IPR036396">
    <property type="entry name" value="Cyt_P450_sf"/>
</dbReference>
<evidence type="ECO:0000256" key="3">
    <source>
        <dbReference type="ARBA" id="ARBA00010617"/>
    </source>
</evidence>
<accession>K1WMS7</accession>
<evidence type="ECO:0000256" key="1">
    <source>
        <dbReference type="ARBA" id="ARBA00001971"/>
    </source>
</evidence>
<keyword evidence="4" id="KW-0479">Metal-binding</keyword>
<dbReference type="GO" id="GO:0005506">
    <property type="term" value="F:iron ion binding"/>
    <property type="evidence" value="ECO:0007669"/>
    <property type="project" value="InterPro"/>
</dbReference>
<keyword evidence="4" id="KW-0349">Heme</keyword>
<evidence type="ECO:0000256" key="7">
    <source>
        <dbReference type="ARBA" id="ARBA00023033"/>
    </source>
</evidence>
<dbReference type="EMBL" id="AMBO01000283">
    <property type="protein sequence ID" value="EKD02434.1"/>
    <property type="molecule type" value="Genomic_DNA"/>
</dbReference>
<proteinExistence type="inferred from homology"/>
<dbReference type="InterPro" id="IPR050121">
    <property type="entry name" value="Cytochrome_P450_monoxygenase"/>
</dbReference>
<evidence type="ECO:0000256" key="4">
    <source>
        <dbReference type="ARBA" id="ARBA00022617"/>
    </source>
</evidence>
<evidence type="ECO:0000256" key="6">
    <source>
        <dbReference type="ARBA" id="ARBA00023004"/>
    </source>
</evidence>
<dbReference type="InParanoid" id="K1WMS7"/>
<dbReference type="OMA" id="DISPTYQ"/>
<dbReference type="HOGENOM" id="CLU_001570_5_11_1"/>
<evidence type="ECO:0000256" key="2">
    <source>
        <dbReference type="ARBA" id="ARBA00005179"/>
    </source>
</evidence>
<dbReference type="GO" id="GO:0004497">
    <property type="term" value="F:monooxygenase activity"/>
    <property type="evidence" value="ECO:0007669"/>
    <property type="project" value="UniProtKB-KW"/>
</dbReference>
<dbReference type="eggNOG" id="KOG0157">
    <property type="taxonomic scope" value="Eukaryota"/>
</dbReference>
<evidence type="ECO:0000313" key="8">
    <source>
        <dbReference type="EMBL" id="EKD02434.1"/>
    </source>
</evidence>